<keyword evidence="2" id="KW-1185">Reference proteome</keyword>
<organism evidence="1 2">
    <name type="scientific">Microbotryum silenes-dioicae</name>
    <dbReference type="NCBI Taxonomy" id="796604"/>
    <lineage>
        <taxon>Eukaryota</taxon>
        <taxon>Fungi</taxon>
        <taxon>Dikarya</taxon>
        <taxon>Basidiomycota</taxon>
        <taxon>Pucciniomycotina</taxon>
        <taxon>Microbotryomycetes</taxon>
        <taxon>Microbotryales</taxon>
        <taxon>Microbotryaceae</taxon>
        <taxon>Microbotryum</taxon>
    </lineage>
</organism>
<dbReference type="EMBL" id="FQNC01000042">
    <property type="protein sequence ID" value="SGY40721.1"/>
    <property type="molecule type" value="Genomic_DNA"/>
</dbReference>
<dbReference type="Proteomes" id="UP000249464">
    <property type="component" value="Unassembled WGS sequence"/>
</dbReference>
<reference evidence="1 2" key="1">
    <citation type="submission" date="2016-11" db="EMBL/GenBank/DDBJ databases">
        <authorList>
            <person name="Jaros S."/>
            <person name="Januszkiewicz K."/>
            <person name="Wedrychowicz H."/>
        </authorList>
    </citation>
    <scope>NUCLEOTIDE SEQUENCE [LARGE SCALE GENOMIC DNA]</scope>
</reference>
<sequence length="51" mass="5570">MAQSYQAFDASSLQPFGASTPRMRLSAARHQTLSSLAHLPEDELLTSASYE</sequence>
<evidence type="ECO:0000313" key="1">
    <source>
        <dbReference type="EMBL" id="SGY40721.1"/>
    </source>
</evidence>
<name>A0A2X0M539_9BASI</name>
<evidence type="ECO:0000313" key="2">
    <source>
        <dbReference type="Proteomes" id="UP000249464"/>
    </source>
</evidence>
<protein>
    <submittedName>
        <fullName evidence="1">BQ5605_C003g02414 protein</fullName>
    </submittedName>
</protein>
<proteinExistence type="predicted"/>
<dbReference type="AlphaFoldDB" id="A0A2X0M539"/>
<accession>A0A2X0M539</accession>
<gene>
    <name evidence="1" type="primary">BQ5605_C003g02414</name>
    <name evidence="1" type="ORF">BQ5605_C003G02414</name>
</gene>